<dbReference type="AlphaFoldDB" id="A0A9D3Z5I0"/>
<evidence type="ECO:0000256" key="1">
    <source>
        <dbReference type="SAM" id="MobiDB-lite"/>
    </source>
</evidence>
<accession>A0A9D3Z5I0</accession>
<reference evidence="2" key="2">
    <citation type="submission" date="2020-11" db="EMBL/GenBank/DDBJ databases">
        <authorList>
            <person name="McCartney M.A."/>
            <person name="Auch B."/>
            <person name="Kono T."/>
            <person name="Mallez S."/>
            <person name="Becker A."/>
            <person name="Gohl D.M."/>
            <person name="Silverstein K.A.T."/>
            <person name="Koren S."/>
            <person name="Bechman K.B."/>
            <person name="Herman A."/>
            <person name="Abrahante J.E."/>
            <person name="Garbe J."/>
        </authorList>
    </citation>
    <scope>NUCLEOTIDE SEQUENCE</scope>
    <source>
        <strain evidence="2">Duluth1</strain>
        <tissue evidence="2">Whole animal</tissue>
    </source>
</reference>
<sequence length="80" mass="9224">MTITPIKPRSEKKDRGRSESKSSNLANYGLHFDASTMPLRQTLTVFIAAIFKIILRRYAELLLRFYFDHEDLHDASALPV</sequence>
<comment type="caution">
    <text evidence="2">The sequence shown here is derived from an EMBL/GenBank/DDBJ whole genome shotgun (WGS) entry which is preliminary data.</text>
</comment>
<evidence type="ECO:0000313" key="2">
    <source>
        <dbReference type="EMBL" id="KAH3711051.1"/>
    </source>
</evidence>
<reference evidence="2" key="1">
    <citation type="journal article" date="2019" name="bioRxiv">
        <title>The Genome of the Zebra Mussel, Dreissena polymorpha: A Resource for Invasive Species Research.</title>
        <authorList>
            <person name="McCartney M.A."/>
            <person name="Auch B."/>
            <person name="Kono T."/>
            <person name="Mallez S."/>
            <person name="Zhang Y."/>
            <person name="Obille A."/>
            <person name="Becker A."/>
            <person name="Abrahante J.E."/>
            <person name="Garbe J."/>
            <person name="Badalamenti J.P."/>
            <person name="Herman A."/>
            <person name="Mangelson H."/>
            <person name="Liachko I."/>
            <person name="Sullivan S."/>
            <person name="Sone E.D."/>
            <person name="Koren S."/>
            <person name="Silverstein K.A.T."/>
            <person name="Beckman K.B."/>
            <person name="Gohl D.M."/>
        </authorList>
    </citation>
    <scope>NUCLEOTIDE SEQUENCE</scope>
    <source>
        <strain evidence="2">Duluth1</strain>
        <tissue evidence="2">Whole animal</tissue>
    </source>
</reference>
<protein>
    <submittedName>
        <fullName evidence="2">Uncharacterized protein</fullName>
    </submittedName>
</protein>
<dbReference type="Proteomes" id="UP000828390">
    <property type="component" value="Unassembled WGS sequence"/>
</dbReference>
<feature type="compositionally biased region" description="Basic and acidic residues" evidence="1">
    <location>
        <begin position="8"/>
        <end position="20"/>
    </location>
</feature>
<evidence type="ECO:0000313" key="3">
    <source>
        <dbReference type="Proteomes" id="UP000828390"/>
    </source>
</evidence>
<name>A0A9D3Z5I0_DREPO</name>
<keyword evidence="3" id="KW-1185">Reference proteome</keyword>
<dbReference type="EMBL" id="JAIWYP010000014">
    <property type="protein sequence ID" value="KAH3711051.1"/>
    <property type="molecule type" value="Genomic_DNA"/>
</dbReference>
<feature type="region of interest" description="Disordered" evidence="1">
    <location>
        <begin position="1"/>
        <end position="23"/>
    </location>
</feature>
<gene>
    <name evidence="2" type="ORF">DPMN_070550</name>
</gene>
<organism evidence="2 3">
    <name type="scientific">Dreissena polymorpha</name>
    <name type="common">Zebra mussel</name>
    <name type="synonym">Mytilus polymorpha</name>
    <dbReference type="NCBI Taxonomy" id="45954"/>
    <lineage>
        <taxon>Eukaryota</taxon>
        <taxon>Metazoa</taxon>
        <taxon>Spiralia</taxon>
        <taxon>Lophotrochozoa</taxon>
        <taxon>Mollusca</taxon>
        <taxon>Bivalvia</taxon>
        <taxon>Autobranchia</taxon>
        <taxon>Heteroconchia</taxon>
        <taxon>Euheterodonta</taxon>
        <taxon>Imparidentia</taxon>
        <taxon>Neoheterodontei</taxon>
        <taxon>Myida</taxon>
        <taxon>Dreissenoidea</taxon>
        <taxon>Dreissenidae</taxon>
        <taxon>Dreissena</taxon>
    </lineage>
</organism>
<proteinExistence type="predicted"/>